<evidence type="ECO:0000256" key="5">
    <source>
        <dbReference type="ARBA" id="ARBA00023004"/>
    </source>
</evidence>
<evidence type="ECO:0000256" key="1">
    <source>
        <dbReference type="ARBA" id="ARBA00010759"/>
    </source>
</evidence>
<dbReference type="SUPFAM" id="SSF56420">
    <property type="entry name" value="Peptide deformylase"/>
    <property type="match status" value="1"/>
</dbReference>
<keyword evidence="8" id="KW-1185">Reference proteome</keyword>
<comment type="similarity">
    <text evidence="1 6">Belongs to the polypeptide deformylase family.</text>
</comment>
<evidence type="ECO:0000256" key="2">
    <source>
        <dbReference type="ARBA" id="ARBA00022723"/>
    </source>
</evidence>
<sequence length="182" mass="19635">MPGSARPVVVVGDPVLHTPTVKVTHFDDALARLVDDLFATMYVAEGVGMAATQIGVGLAVFVYDCHDDEDVQHKGHVVNPRVVSTAGPEDRSEEGCLSVPGPYAVLGRPSVVTVRGQDKHGQPLEITGTGFLARCLLHETEHLDGVLYIDHLNKRKRNRVLQGIEPFDWNAPLPDPTGADTT</sequence>
<keyword evidence="5 6" id="KW-0408">Iron</keyword>
<dbReference type="EC" id="3.5.1.88" evidence="6"/>
<keyword evidence="4 6" id="KW-0648">Protein biosynthesis</keyword>
<dbReference type="PIRSF" id="PIRSF004749">
    <property type="entry name" value="Pep_def"/>
    <property type="match status" value="1"/>
</dbReference>
<dbReference type="PRINTS" id="PR01576">
    <property type="entry name" value="PDEFORMYLASE"/>
</dbReference>
<comment type="cofactor">
    <cofactor evidence="6">
        <name>Fe(2+)</name>
        <dbReference type="ChEBI" id="CHEBI:29033"/>
    </cofactor>
    <text evidence="6">Binds 1 Fe(2+) ion.</text>
</comment>
<feature type="binding site" evidence="6">
    <location>
        <position position="138"/>
    </location>
    <ligand>
        <name>Fe cation</name>
        <dbReference type="ChEBI" id="CHEBI:24875"/>
    </ligand>
</feature>
<comment type="caution">
    <text evidence="7">The sequence shown here is derived from an EMBL/GenBank/DDBJ whole genome shotgun (WGS) entry which is preliminary data.</text>
</comment>
<evidence type="ECO:0000313" key="7">
    <source>
        <dbReference type="EMBL" id="MDT0263719.1"/>
    </source>
</evidence>
<proteinExistence type="inferred from homology"/>
<dbReference type="HAMAP" id="MF_00163">
    <property type="entry name" value="Pep_deformylase"/>
    <property type="match status" value="1"/>
</dbReference>
<feature type="binding site" evidence="6">
    <location>
        <position position="96"/>
    </location>
    <ligand>
        <name>Fe cation</name>
        <dbReference type="ChEBI" id="CHEBI:24875"/>
    </ligand>
</feature>
<gene>
    <name evidence="6 7" type="primary">def</name>
    <name evidence="7" type="ORF">RM423_20300</name>
</gene>
<dbReference type="NCBIfam" id="NF001159">
    <property type="entry name" value="PRK00150.1-3"/>
    <property type="match status" value="1"/>
</dbReference>
<dbReference type="PANTHER" id="PTHR10458:SF2">
    <property type="entry name" value="PEPTIDE DEFORMYLASE, MITOCHONDRIAL"/>
    <property type="match status" value="1"/>
</dbReference>
<keyword evidence="3 6" id="KW-0378">Hydrolase</keyword>
<feature type="active site" evidence="6">
    <location>
        <position position="139"/>
    </location>
</feature>
<dbReference type="EMBL" id="JAVREH010000049">
    <property type="protein sequence ID" value="MDT0263719.1"/>
    <property type="molecule type" value="Genomic_DNA"/>
</dbReference>
<evidence type="ECO:0000256" key="4">
    <source>
        <dbReference type="ARBA" id="ARBA00022917"/>
    </source>
</evidence>
<accession>A0ABU2JGV4</accession>
<name>A0ABU2JGV4_9ACTN</name>
<dbReference type="NCBIfam" id="TIGR00079">
    <property type="entry name" value="pept_deformyl"/>
    <property type="match status" value="1"/>
</dbReference>
<dbReference type="Pfam" id="PF01327">
    <property type="entry name" value="Pep_deformylase"/>
    <property type="match status" value="1"/>
</dbReference>
<dbReference type="InterPro" id="IPR036821">
    <property type="entry name" value="Peptide_deformylase_sf"/>
</dbReference>
<dbReference type="Proteomes" id="UP001183176">
    <property type="component" value="Unassembled WGS sequence"/>
</dbReference>
<keyword evidence="2 6" id="KW-0479">Metal-binding</keyword>
<feature type="binding site" evidence="6">
    <location>
        <position position="142"/>
    </location>
    <ligand>
        <name>Fe cation</name>
        <dbReference type="ChEBI" id="CHEBI:24875"/>
    </ligand>
</feature>
<dbReference type="PANTHER" id="PTHR10458">
    <property type="entry name" value="PEPTIDE DEFORMYLASE"/>
    <property type="match status" value="1"/>
</dbReference>
<evidence type="ECO:0000256" key="6">
    <source>
        <dbReference type="HAMAP-Rule" id="MF_00163"/>
    </source>
</evidence>
<protein>
    <recommendedName>
        <fullName evidence="6">Peptide deformylase</fullName>
        <shortName evidence="6">PDF</shortName>
        <ecNumber evidence="6">3.5.1.88</ecNumber>
    </recommendedName>
    <alternativeName>
        <fullName evidence="6">Polypeptide deformylase</fullName>
    </alternativeName>
</protein>
<evidence type="ECO:0000256" key="3">
    <source>
        <dbReference type="ARBA" id="ARBA00022801"/>
    </source>
</evidence>
<dbReference type="GO" id="GO:0042586">
    <property type="term" value="F:peptide deformylase activity"/>
    <property type="evidence" value="ECO:0007669"/>
    <property type="project" value="UniProtKB-EC"/>
</dbReference>
<reference evidence="8" key="1">
    <citation type="submission" date="2023-07" db="EMBL/GenBank/DDBJ databases">
        <title>30 novel species of actinomycetes from the DSMZ collection.</title>
        <authorList>
            <person name="Nouioui I."/>
        </authorList>
    </citation>
    <scope>NUCLEOTIDE SEQUENCE [LARGE SCALE GENOMIC DNA]</scope>
    <source>
        <strain evidence="8">DSM 44399</strain>
    </source>
</reference>
<dbReference type="InterPro" id="IPR023635">
    <property type="entry name" value="Peptide_deformylase"/>
</dbReference>
<comment type="catalytic activity">
    <reaction evidence="6">
        <text>N-terminal N-formyl-L-methionyl-[peptide] + H2O = N-terminal L-methionyl-[peptide] + formate</text>
        <dbReference type="Rhea" id="RHEA:24420"/>
        <dbReference type="Rhea" id="RHEA-COMP:10639"/>
        <dbReference type="Rhea" id="RHEA-COMP:10640"/>
        <dbReference type="ChEBI" id="CHEBI:15377"/>
        <dbReference type="ChEBI" id="CHEBI:15740"/>
        <dbReference type="ChEBI" id="CHEBI:49298"/>
        <dbReference type="ChEBI" id="CHEBI:64731"/>
        <dbReference type="EC" id="3.5.1.88"/>
    </reaction>
</comment>
<dbReference type="RefSeq" id="WP_311424864.1">
    <property type="nucleotide sequence ID" value="NZ_JAVREH010000049.1"/>
</dbReference>
<dbReference type="CDD" id="cd00487">
    <property type="entry name" value="Pep_deformylase"/>
    <property type="match status" value="1"/>
</dbReference>
<evidence type="ECO:0000313" key="8">
    <source>
        <dbReference type="Proteomes" id="UP001183176"/>
    </source>
</evidence>
<comment type="function">
    <text evidence="6">Removes the formyl group from the N-terminal Met of newly synthesized proteins. Requires at least a dipeptide for an efficient rate of reaction. N-terminal L-methionine is a prerequisite for activity but the enzyme has broad specificity at other positions.</text>
</comment>
<dbReference type="Gene3D" id="3.90.45.10">
    <property type="entry name" value="Peptide deformylase"/>
    <property type="match status" value="1"/>
</dbReference>
<organism evidence="7 8">
    <name type="scientific">Jatrophihabitans lederbergiae</name>
    <dbReference type="NCBI Taxonomy" id="3075547"/>
    <lineage>
        <taxon>Bacteria</taxon>
        <taxon>Bacillati</taxon>
        <taxon>Actinomycetota</taxon>
        <taxon>Actinomycetes</taxon>
        <taxon>Jatrophihabitantales</taxon>
        <taxon>Jatrophihabitantaceae</taxon>
        <taxon>Jatrophihabitans</taxon>
    </lineage>
</organism>